<evidence type="ECO:0000256" key="4">
    <source>
        <dbReference type="ARBA" id="ARBA00022741"/>
    </source>
</evidence>
<dbReference type="InterPro" id="IPR011009">
    <property type="entry name" value="Kinase-like_dom_sf"/>
</dbReference>
<reference evidence="12 13" key="1">
    <citation type="submission" date="2015-08" db="EMBL/GenBank/DDBJ databases">
        <title>The genome of the Asian arowana (Scleropages formosus).</title>
        <authorList>
            <person name="Tan M.H."/>
            <person name="Gan H.M."/>
            <person name="Croft L.J."/>
            <person name="Austin C.M."/>
        </authorList>
    </citation>
    <scope>NUCLEOTIDE SEQUENCE [LARGE SCALE GENOMIC DNA]</scope>
    <source>
        <strain evidence="12">Aro1</strain>
    </source>
</reference>
<dbReference type="InterPro" id="IPR000719">
    <property type="entry name" value="Prot_kinase_dom"/>
</dbReference>
<protein>
    <recommendedName>
        <fullName evidence="1">dual-specificity kinase</fullName>
        <ecNumber evidence="1">2.7.12.1</ecNumber>
    </recommendedName>
</protein>
<keyword evidence="4" id="KW-0547">Nucleotide-binding</keyword>
<sequence length="430" mass="49597">MTPEEAIKLYMPKLTPFECEEIFAYTKAYFLGLDANKRSGNDGYDDYEGFYIPVPHDHIAYRYEVLNIIDKGGFSQVIKAYDHKTCQYVAIKMVRNKKIFHQQAEEEIRILEHLHKQDKDGSNNVIHILEHFSFRNHVCITFELLSMSLYEFMKMNDFQGFSLPLVCKFAHSILKCLDLLSQNRIIHGDLNPHNIMLKHLSDGNIKVIDFGFSCYEHRRFHINIQSSPYCAPEVILGADYGIPIDMWSLGCILIELLTGDPLFPEDSEEDLLACIIELLGVPSQKLLDASTNAKNFVSFLPDDSVVFNSSCFDRDKVNRLLRIRRWKMALKVCDDPIFNFLKRCLEWDPSVRMTPSQALRHPWLKKTLPKPTTGDKQAMRQITGNSRSVTSYPKLYLSSSSTSKPKSELQQKRKASRNDQQRTILAKLVS</sequence>
<dbReference type="STRING" id="113540.ENSSFOP00015033065"/>
<comment type="catalytic activity">
    <reaction evidence="9">
        <text>L-tyrosyl-[protein] + ATP = O-phospho-L-tyrosyl-[protein] + ADP + H(+)</text>
        <dbReference type="Rhea" id="RHEA:10596"/>
        <dbReference type="Rhea" id="RHEA-COMP:10136"/>
        <dbReference type="Rhea" id="RHEA-COMP:20101"/>
        <dbReference type="ChEBI" id="CHEBI:15378"/>
        <dbReference type="ChEBI" id="CHEBI:30616"/>
        <dbReference type="ChEBI" id="CHEBI:46858"/>
        <dbReference type="ChEBI" id="CHEBI:61978"/>
        <dbReference type="ChEBI" id="CHEBI:456216"/>
        <dbReference type="EC" id="2.7.12.1"/>
    </reaction>
</comment>
<dbReference type="PANTHER" id="PTHR24058:SF112">
    <property type="entry name" value="DUAL SPECIFICITY TYROSINE-PHOSPHORYLATION-REGULATED KINASE 3 HOMOLOG-RELATED"/>
    <property type="match status" value="1"/>
</dbReference>
<feature type="region of interest" description="Disordered" evidence="10">
    <location>
        <begin position="396"/>
        <end position="422"/>
    </location>
</feature>
<dbReference type="PANTHER" id="PTHR24058">
    <property type="entry name" value="DUAL SPECIFICITY PROTEIN KINASE"/>
    <property type="match status" value="1"/>
</dbReference>
<evidence type="ECO:0000256" key="3">
    <source>
        <dbReference type="ARBA" id="ARBA00022679"/>
    </source>
</evidence>
<dbReference type="GO" id="GO:0005737">
    <property type="term" value="C:cytoplasm"/>
    <property type="evidence" value="ECO:0007669"/>
    <property type="project" value="TreeGrafter"/>
</dbReference>
<dbReference type="EC" id="2.7.12.1" evidence="1"/>
<dbReference type="InterPro" id="IPR050494">
    <property type="entry name" value="Ser_Thr_dual-spec_kinase"/>
</dbReference>
<dbReference type="Pfam" id="PF00069">
    <property type="entry name" value="Pkinase"/>
    <property type="match status" value="1"/>
</dbReference>
<dbReference type="AlphaFoldDB" id="A0A0P7UMD2"/>
<comment type="catalytic activity">
    <reaction evidence="7">
        <text>L-seryl-[protein] + ATP = O-phospho-L-seryl-[protein] + ADP + H(+)</text>
        <dbReference type="Rhea" id="RHEA:17989"/>
        <dbReference type="Rhea" id="RHEA-COMP:9863"/>
        <dbReference type="Rhea" id="RHEA-COMP:11604"/>
        <dbReference type="ChEBI" id="CHEBI:15378"/>
        <dbReference type="ChEBI" id="CHEBI:29999"/>
        <dbReference type="ChEBI" id="CHEBI:30616"/>
        <dbReference type="ChEBI" id="CHEBI:83421"/>
        <dbReference type="ChEBI" id="CHEBI:456216"/>
        <dbReference type="EC" id="2.7.12.1"/>
    </reaction>
</comment>
<keyword evidence="2" id="KW-0723">Serine/threonine-protein kinase</keyword>
<comment type="catalytic activity">
    <reaction evidence="8">
        <text>L-threonyl-[protein] + ATP = O-phospho-L-threonyl-[protein] + ADP + H(+)</text>
        <dbReference type="Rhea" id="RHEA:46608"/>
        <dbReference type="Rhea" id="RHEA-COMP:11060"/>
        <dbReference type="Rhea" id="RHEA-COMP:11605"/>
        <dbReference type="ChEBI" id="CHEBI:15378"/>
        <dbReference type="ChEBI" id="CHEBI:30013"/>
        <dbReference type="ChEBI" id="CHEBI:30616"/>
        <dbReference type="ChEBI" id="CHEBI:61977"/>
        <dbReference type="ChEBI" id="CHEBI:456216"/>
        <dbReference type="EC" id="2.7.12.1"/>
    </reaction>
</comment>
<dbReference type="GO" id="GO:0004674">
    <property type="term" value="F:protein serine/threonine kinase activity"/>
    <property type="evidence" value="ECO:0007669"/>
    <property type="project" value="UniProtKB-KW"/>
</dbReference>
<comment type="caution">
    <text evidence="12">The sequence shown here is derived from an EMBL/GenBank/DDBJ whole genome shotgun (WGS) entry which is preliminary data.</text>
</comment>
<dbReference type="GO" id="GO:0005524">
    <property type="term" value="F:ATP binding"/>
    <property type="evidence" value="ECO:0007669"/>
    <property type="project" value="UniProtKB-KW"/>
</dbReference>
<accession>A0A0P7UMD2</accession>
<evidence type="ECO:0000256" key="8">
    <source>
        <dbReference type="ARBA" id="ARBA00049308"/>
    </source>
</evidence>
<dbReference type="Gene3D" id="3.30.10.30">
    <property type="entry name" value="DYRK"/>
    <property type="match status" value="1"/>
</dbReference>
<evidence type="ECO:0000256" key="9">
    <source>
        <dbReference type="ARBA" id="ARBA00051680"/>
    </source>
</evidence>
<evidence type="ECO:0000256" key="7">
    <source>
        <dbReference type="ARBA" id="ARBA00049003"/>
    </source>
</evidence>
<dbReference type="GO" id="GO:0005634">
    <property type="term" value="C:nucleus"/>
    <property type="evidence" value="ECO:0007669"/>
    <property type="project" value="TreeGrafter"/>
</dbReference>
<proteinExistence type="predicted"/>
<evidence type="ECO:0000259" key="11">
    <source>
        <dbReference type="PROSITE" id="PS50011"/>
    </source>
</evidence>
<evidence type="ECO:0000313" key="12">
    <source>
        <dbReference type="EMBL" id="KPP75627.1"/>
    </source>
</evidence>
<feature type="domain" description="Protein kinase" evidence="11">
    <location>
        <begin position="63"/>
        <end position="364"/>
    </location>
</feature>
<organism evidence="12 13">
    <name type="scientific">Scleropages formosus</name>
    <name type="common">Asian bonytongue</name>
    <name type="synonym">Osteoglossum formosum</name>
    <dbReference type="NCBI Taxonomy" id="113540"/>
    <lineage>
        <taxon>Eukaryota</taxon>
        <taxon>Metazoa</taxon>
        <taxon>Chordata</taxon>
        <taxon>Craniata</taxon>
        <taxon>Vertebrata</taxon>
        <taxon>Euteleostomi</taxon>
        <taxon>Actinopterygii</taxon>
        <taxon>Neopterygii</taxon>
        <taxon>Teleostei</taxon>
        <taxon>Osteoglossocephala</taxon>
        <taxon>Osteoglossomorpha</taxon>
        <taxon>Osteoglossiformes</taxon>
        <taxon>Osteoglossidae</taxon>
        <taxon>Scleropages</taxon>
    </lineage>
</organism>
<feature type="compositionally biased region" description="Basic and acidic residues" evidence="10">
    <location>
        <begin position="405"/>
        <end position="420"/>
    </location>
</feature>
<evidence type="ECO:0000256" key="2">
    <source>
        <dbReference type="ARBA" id="ARBA00022527"/>
    </source>
</evidence>
<dbReference type="Gene3D" id="3.30.200.20">
    <property type="entry name" value="Phosphorylase Kinase, domain 1"/>
    <property type="match status" value="1"/>
</dbReference>
<evidence type="ECO:0000256" key="1">
    <source>
        <dbReference type="ARBA" id="ARBA00013203"/>
    </source>
</evidence>
<gene>
    <name evidence="12" type="ORF">Z043_105111</name>
</gene>
<dbReference type="Proteomes" id="UP000034805">
    <property type="component" value="Unassembled WGS sequence"/>
</dbReference>
<name>A0A0P7UMD2_SCLFO</name>
<dbReference type="Gene3D" id="1.10.510.10">
    <property type="entry name" value="Transferase(Phosphotransferase) domain 1"/>
    <property type="match status" value="1"/>
</dbReference>
<evidence type="ECO:0000256" key="6">
    <source>
        <dbReference type="ARBA" id="ARBA00022840"/>
    </source>
</evidence>
<keyword evidence="3" id="KW-0808">Transferase</keyword>
<evidence type="ECO:0000256" key="10">
    <source>
        <dbReference type="SAM" id="MobiDB-lite"/>
    </source>
</evidence>
<dbReference type="GO" id="GO:0004712">
    <property type="term" value="F:protein serine/threonine/tyrosine kinase activity"/>
    <property type="evidence" value="ECO:0007669"/>
    <property type="project" value="UniProtKB-EC"/>
</dbReference>
<evidence type="ECO:0000256" key="5">
    <source>
        <dbReference type="ARBA" id="ARBA00022777"/>
    </source>
</evidence>
<dbReference type="InterPro" id="IPR042521">
    <property type="entry name" value="DYRK"/>
</dbReference>
<dbReference type="SUPFAM" id="SSF56112">
    <property type="entry name" value="Protein kinase-like (PK-like)"/>
    <property type="match status" value="1"/>
</dbReference>
<dbReference type="EMBL" id="JARO02001395">
    <property type="protein sequence ID" value="KPP75627.1"/>
    <property type="molecule type" value="Genomic_DNA"/>
</dbReference>
<dbReference type="PROSITE" id="PS50011">
    <property type="entry name" value="PROTEIN_KINASE_DOM"/>
    <property type="match status" value="1"/>
</dbReference>
<dbReference type="GO" id="GO:0005856">
    <property type="term" value="C:cytoskeleton"/>
    <property type="evidence" value="ECO:0007669"/>
    <property type="project" value="TreeGrafter"/>
</dbReference>
<keyword evidence="5 12" id="KW-0418">Kinase</keyword>
<evidence type="ECO:0000313" key="13">
    <source>
        <dbReference type="Proteomes" id="UP000034805"/>
    </source>
</evidence>
<keyword evidence="6" id="KW-0067">ATP-binding</keyword>